<dbReference type="PROSITE" id="PS50110">
    <property type="entry name" value="RESPONSE_REGULATORY"/>
    <property type="match status" value="1"/>
</dbReference>
<reference evidence="4 5" key="1">
    <citation type="submission" date="2023-12" db="EMBL/GenBank/DDBJ databases">
        <title>the genome sequence of Hyalangium sp. s54d21.</title>
        <authorList>
            <person name="Zhang X."/>
        </authorList>
    </citation>
    <scope>NUCLEOTIDE SEQUENCE [LARGE SCALE GENOMIC DNA]</scope>
    <source>
        <strain evidence="5">s54d21</strain>
    </source>
</reference>
<evidence type="ECO:0000259" key="3">
    <source>
        <dbReference type="PROSITE" id="PS50110"/>
    </source>
</evidence>
<protein>
    <submittedName>
        <fullName evidence="4">Response regulator</fullName>
    </submittedName>
</protein>
<comment type="caution">
    <text evidence="4">The sequence shown here is derived from an EMBL/GenBank/DDBJ whole genome shotgun (WGS) entry which is preliminary data.</text>
</comment>
<dbReference type="PANTHER" id="PTHR44591">
    <property type="entry name" value="STRESS RESPONSE REGULATOR PROTEIN 1"/>
    <property type="match status" value="1"/>
</dbReference>
<proteinExistence type="predicted"/>
<feature type="modified residue" description="4-aspartylphosphate" evidence="2">
    <location>
        <position position="52"/>
    </location>
</feature>
<evidence type="ECO:0000256" key="2">
    <source>
        <dbReference type="PROSITE-ProRule" id="PRU00169"/>
    </source>
</evidence>
<dbReference type="SMART" id="SM00448">
    <property type="entry name" value="REC"/>
    <property type="match status" value="1"/>
</dbReference>
<feature type="domain" description="Response regulatory" evidence="3">
    <location>
        <begin position="3"/>
        <end position="116"/>
    </location>
</feature>
<dbReference type="SUPFAM" id="SSF52172">
    <property type="entry name" value="CheY-like"/>
    <property type="match status" value="1"/>
</dbReference>
<sequence length="127" mass="14339">MKTVLVVDDEMDIAEAVKAILEEERYKVLTCPNGREALKSLRETRPDLAIVDIMMPVMNGYETIKAIRQQDTFARLPILVMSAIPPAVKSKDFSWEGFLKKPFSLTELLAKVHQLAPKDKDQEGPEP</sequence>
<dbReference type="RefSeq" id="WP_321543821.1">
    <property type="nucleotide sequence ID" value="NZ_JAXIVS010000001.1"/>
</dbReference>
<name>A0ABU5GX31_9BACT</name>
<dbReference type="CDD" id="cd17574">
    <property type="entry name" value="REC_OmpR"/>
    <property type="match status" value="1"/>
</dbReference>
<evidence type="ECO:0000313" key="5">
    <source>
        <dbReference type="Proteomes" id="UP001291309"/>
    </source>
</evidence>
<dbReference type="PANTHER" id="PTHR44591:SF3">
    <property type="entry name" value="RESPONSE REGULATORY DOMAIN-CONTAINING PROTEIN"/>
    <property type="match status" value="1"/>
</dbReference>
<gene>
    <name evidence="4" type="ORF">SYV04_01860</name>
</gene>
<evidence type="ECO:0000313" key="4">
    <source>
        <dbReference type="EMBL" id="MDY7225102.1"/>
    </source>
</evidence>
<dbReference type="InterPro" id="IPR011006">
    <property type="entry name" value="CheY-like_superfamily"/>
</dbReference>
<dbReference type="Gene3D" id="3.40.50.2300">
    <property type="match status" value="1"/>
</dbReference>
<dbReference type="Proteomes" id="UP001291309">
    <property type="component" value="Unassembled WGS sequence"/>
</dbReference>
<dbReference type="InterPro" id="IPR050595">
    <property type="entry name" value="Bact_response_regulator"/>
</dbReference>
<keyword evidence="1 2" id="KW-0597">Phosphoprotein</keyword>
<dbReference type="Pfam" id="PF00072">
    <property type="entry name" value="Response_reg"/>
    <property type="match status" value="1"/>
</dbReference>
<evidence type="ECO:0000256" key="1">
    <source>
        <dbReference type="ARBA" id="ARBA00022553"/>
    </source>
</evidence>
<accession>A0ABU5GX31</accession>
<dbReference type="EMBL" id="JAXIVS010000001">
    <property type="protein sequence ID" value="MDY7225102.1"/>
    <property type="molecule type" value="Genomic_DNA"/>
</dbReference>
<dbReference type="InterPro" id="IPR001789">
    <property type="entry name" value="Sig_transdc_resp-reg_receiver"/>
</dbReference>
<organism evidence="4 5">
    <name type="scientific">Hyalangium rubrum</name>
    <dbReference type="NCBI Taxonomy" id="3103134"/>
    <lineage>
        <taxon>Bacteria</taxon>
        <taxon>Pseudomonadati</taxon>
        <taxon>Myxococcota</taxon>
        <taxon>Myxococcia</taxon>
        <taxon>Myxococcales</taxon>
        <taxon>Cystobacterineae</taxon>
        <taxon>Archangiaceae</taxon>
        <taxon>Hyalangium</taxon>
    </lineage>
</organism>
<keyword evidence="5" id="KW-1185">Reference proteome</keyword>